<feature type="binding site" evidence="5">
    <location>
        <position position="210"/>
    </location>
    <ligand>
        <name>[4Fe-4S] cluster</name>
        <dbReference type="ChEBI" id="CHEBI:49883"/>
    </ligand>
</feature>
<feature type="binding site" evidence="5">
    <location>
        <position position="92"/>
    </location>
    <ligand>
        <name>dimethylallyl diphosphate</name>
        <dbReference type="ChEBI" id="CHEBI:57623"/>
    </ligand>
</feature>
<comment type="similarity">
    <text evidence="5">Belongs to the IspH family.</text>
</comment>
<feature type="binding site" evidence="5">
    <location>
        <position position="114"/>
    </location>
    <ligand>
        <name>[4Fe-4S] cluster</name>
        <dbReference type="ChEBI" id="CHEBI:49883"/>
    </ligand>
</feature>
<dbReference type="GO" id="GO:0046872">
    <property type="term" value="F:metal ion binding"/>
    <property type="evidence" value="ECO:0007669"/>
    <property type="project" value="UniProtKB-KW"/>
</dbReference>
<dbReference type="GO" id="GO:0019288">
    <property type="term" value="P:isopentenyl diphosphate biosynthetic process, methylerythritol 4-phosphate pathway"/>
    <property type="evidence" value="ECO:0007669"/>
    <property type="project" value="UniProtKB-UniRule"/>
</dbReference>
<feature type="binding site" evidence="5">
    <location>
        <position position="240"/>
    </location>
    <ligand>
        <name>dimethylallyl diphosphate</name>
        <dbReference type="ChEBI" id="CHEBI:57623"/>
    </ligand>
</feature>
<feature type="binding site" evidence="5">
    <location>
        <position position="239"/>
    </location>
    <ligand>
        <name>isopentenyl diphosphate</name>
        <dbReference type="ChEBI" id="CHEBI:128769"/>
    </ligand>
</feature>
<feature type="binding site" evidence="5">
    <location>
        <position position="282"/>
    </location>
    <ligand>
        <name>isopentenyl diphosphate</name>
        <dbReference type="ChEBI" id="CHEBI:128769"/>
    </ligand>
</feature>
<dbReference type="PANTHER" id="PTHR30426:SF0">
    <property type="entry name" value="4-HYDROXY-3-METHYLBUT-2-ENYL DIPHOSPHATE REDUCTASE"/>
    <property type="match status" value="1"/>
</dbReference>
<comment type="caution">
    <text evidence="6">The sequence shown here is derived from an EMBL/GenBank/DDBJ whole genome shotgun (WGS) entry which is preliminary data.</text>
</comment>
<dbReference type="Proteomes" id="UP000472380">
    <property type="component" value="Unassembled WGS sequence"/>
</dbReference>
<comment type="pathway">
    <text evidence="5">Isoprenoid biosynthesis; dimethylallyl diphosphate biosynthesis; dimethylallyl diphosphate from (2E)-4-hydroxy-3-methylbutenyl diphosphate: step 1/1.</text>
</comment>
<feature type="binding site" evidence="5">
    <location>
        <position position="239"/>
    </location>
    <ligand>
        <name>(2E)-4-hydroxy-3-methylbut-2-enyl diphosphate</name>
        <dbReference type="ChEBI" id="CHEBI:128753"/>
    </ligand>
</feature>
<dbReference type="EMBL" id="VJNE01000003">
    <property type="protein sequence ID" value="MZG27570.1"/>
    <property type="molecule type" value="Genomic_DNA"/>
</dbReference>
<comment type="catalytic activity">
    <reaction evidence="5">
        <text>isopentenyl diphosphate + 2 oxidized [2Fe-2S]-[ferredoxin] + H2O = (2E)-4-hydroxy-3-methylbut-2-enyl diphosphate + 2 reduced [2Fe-2S]-[ferredoxin] + 2 H(+)</text>
        <dbReference type="Rhea" id="RHEA:24488"/>
        <dbReference type="Rhea" id="RHEA-COMP:10000"/>
        <dbReference type="Rhea" id="RHEA-COMP:10001"/>
        <dbReference type="ChEBI" id="CHEBI:15377"/>
        <dbReference type="ChEBI" id="CHEBI:15378"/>
        <dbReference type="ChEBI" id="CHEBI:33737"/>
        <dbReference type="ChEBI" id="CHEBI:33738"/>
        <dbReference type="ChEBI" id="CHEBI:128753"/>
        <dbReference type="ChEBI" id="CHEBI:128769"/>
        <dbReference type="EC" id="1.17.7.4"/>
    </reaction>
</comment>
<feature type="binding site" evidence="5">
    <location>
        <position position="238"/>
    </location>
    <ligand>
        <name>isopentenyl diphosphate</name>
        <dbReference type="ChEBI" id="CHEBI:128769"/>
    </ligand>
</feature>
<feature type="binding site" evidence="5">
    <location>
        <position position="238"/>
    </location>
    <ligand>
        <name>(2E)-4-hydroxy-3-methylbut-2-enyl diphosphate</name>
        <dbReference type="ChEBI" id="CHEBI:128753"/>
    </ligand>
</feature>
<feature type="binding site" evidence="5">
    <location>
        <position position="238"/>
    </location>
    <ligand>
        <name>dimethylallyl diphosphate</name>
        <dbReference type="ChEBI" id="CHEBI:57623"/>
    </ligand>
</feature>
<feature type="binding site" evidence="5">
    <location>
        <position position="142"/>
    </location>
    <ligand>
        <name>(2E)-4-hydroxy-3-methylbut-2-enyl diphosphate</name>
        <dbReference type="ChEBI" id="CHEBI:128753"/>
    </ligand>
</feature>
<proteinExistence type="inferred from homology"/>
<accession>A0A6L8Q2L4</accession>
<comment type="cofactor">
    <cofactor evidence="5">
        <name>[4Fe-4S] cluster</name>
        <dbReference type="ChEBI" id="CHEBI:49883"/>
    </cofactor>
    <text evidence="5">Binds 1 [4Fe-4S] cluster per subunit.</text>
</comment>
<evidence type="ECO:0000256" key="3">
    <source>
        <dbReference type="ARBA" id="ARBA00023004"/>
    </source>
</evidence>
<dbReference type="GO" id="GO:0016114">
    <property type="term" value="P:terpenoid biosynthetic process"/>
    <property type="evidence" value="ECO:0007669"/>
    <property type="project" value="UniProtKB-UniRule"/>
</dbReference>
<organism evidence="6 7">
    <name type="scientific">Adlercreutzia equolifaciens</name>
    <dbReference type="NCBI Taxonomy" id="446660"/>
    <lineage>
        <taxon>Bacteria</taxon>
        <taxon>Bacillati</taxon>
        <taxon>Actinomycetota</taxon>
        <taxon>Coriobacteriia</taxon>
        <taxon>Eggerthellales</taxon>
        <taxon>Eggerthellaceae</taxon>
        <taxon>Adlercreutzia</taxon>
    </lineage>
</organism>
<gene>
    <name evidence="5 6" type="primary">ispH</name>
    <name evidence="6" type="ORF">FM068_03045</name>
</gene>
<comment type="catalytic activity">
    <reaction evidence="5">
        <text>dimethylallyl diphosphate + 2 oxidized [2Fe-2S]-[ferredoxin] + H2O = (2E)-4-hydroxy-3-methylbut-2-enyl diphosphate + 2 reduced [2Fe-2S]-[ferredoxin] + 2 H(+)</text>
        <dbReference type="Rhea" id="RHEA:24825"/>
        <dbReference type="Rhea" id="RHEA-COMP:10000"/>
        <dbReference type="Rhea" id="RHEA-COMP:10001"/>
        <dbReference type="ChEBI" id="CHEBI:15377"/>
        <dbReference type="ChEBI" id="CHEBI:15378"/>
        <dbReference type="ChEBI" id="CHEBI:33737"/>
        <dbReference type="ChEBI" id="CHEBI:33738"/>
        <dbReference type="ChEBI" id="CHEBI:57623"/>
        <dbReference type="ChEBI" id="CHEBI:128753"/>
        <dbReference type="EC" id="1.17.7.4"/>
    </reaction>
</comment>
<reference evidence="6 7" key="1">
    <citation type="submission" date="2019-07" db="EMBL/GenBank/DDBJ databases">
        <title>Draft genome sequence of Adlercreutzia equolifaciens IPLA 37004, a human intestinal strain that does not produces equol from daidzein.</title>
        <authorList>
            <person name="Vazquez L."/>
            <person name="Florez A.B."/>
            <person name="Mayo B."/>
        </authorList>
    </citation>
    <scope>NUCLEOTIDE SEQUENCE [LARGE SCALE GENOMIC DNA]</scope>
    <source>
        <strain evidence="6 7">IPLA 37004</strain>
    </source>
</reference>
<keyword evidence="5" id="KW-0414">Isoprene biosynthesis</keyword>
<feature type="binding site" evidence="5">
    <location>
        <position position="182"/>
    </location>
    <ligand>
        <name>(2E)-4-hydroxy-3-methylbut-2-enyl diphosphate</name>
        <dbReference type="ChEBI" id="CHEBI:128753"/>
    </ligand>
</feature>
<keyword evidence="3 5" id="KW-0408">Iron</keyword>
<dbReference type="NCBIfam" id="TIGR00216">
    <property type="entry name" value="ispH_lytB"/>
    <property type="match status" value="1"/>
</dbReference>
<dbReference type="AlphaFoldDB" id="A0A6L8Q2L4"/>
<feature type="binding site" evidence="5">
    <location>
        <position position="40"/>
    </location>
    <ligand>
        <name>dimethylallyl diphosphate</name>
        <dbReference type="ChEBI" id="CHEBI:57623"/>
    </ligand>
</feature>
<evidence type="ECO:0000256" key="4">
    <source>
        <dbReference type="ARBA" id="ARBA00023014"/>
    </source>
</evidence>
<feature type="binding site" evidence="5">
    <location>
        <position position="142"/>
    </location>
    <ligand>
        <name>isopentenyl diphosphate</name>
        <dbReference type="ChEBI" id="CHEBI:128769"/>
    </ligand>
</feature>
<protein>
    <recommendedName>
        <fullName evidence="5">4-hydroxy-3-methylbut-2-enyl diphosphate reductase</fullName>
        <shortName evidence="5">HMBPP reductase</shortName>
        <ecNumber evidence="5">1.17.7.4</ecNumber>
    </recommendedName>
</protein>
<name>A0A6L8Q2L4_9ACTN</name>
<feature type="binding site" evidence="5">
    <location>
        <position position="40"/>
    </location>
    <ligand>
        <name>isopentenyl diphosphate</name>
        <dbReference type="ChEBI" id="CHEBI:128769"/>
    </ligand>
</feature>
<dbReference type="HAMAP" id="MF_00191">
    <property type="entry name" value="IspH"/>
    <property type="match status" value="1"/>
</dbReference>
<dbReference type="GO" id="GO:0051745">
    <property type="term" value="F:4-hydroxy-3-methylbut-2-enyl diphosphate reductase activity"/>
    <property type="evidence" value="ECO:0007669"/>
    <property type="project" value="UniProtKB-UniRule"/>
</dbReference>
<feature type="binding site" evidence="5">
    <location>
        <position position="239"/>
    </location>
    <ligand>
        <name>dimethylallyl diphosphate</name>
        <dbReference type="ChEBI" id="CHEBI:57623"/>
    </ligand>
</feature>
<feature type="binding site" evidence="5">
    <location>
        <position position="142"/>
    </location>
    <ligand>
        <name>dimethylallyl diphosphate</name>
        <dbReference type="ChEBI" id="CHEBI:57623"/>
    </ligand>
</feature>
<dbReference type="RefSeq" id="WP_161127448.1">
    <property type="nucleotide sequence ID" value="NZ_CBCTOK010000005.1"/>
</dbReference>
<dbReference type="Gene3D" id="3.40.50.11270">
    <property type="match status" value="1"/>
</dbReference>
<dbReference type="InterPro" id="IPR003451">
    <property type="entry name" value="LytB/IspH"/>
</dbReference>
<comment type="pathway">
    <text evidence="5">Isoprenoid biosynthesis; isopentenyl diphosphate biosynthesis via DXP pathway; isopentenyl diphosphate from 1-deoxy-D-xylulose 5-phosphate: step 6/6.</text>
</comment>
<feature type="binding site" evidence="5">
    <location>
        <position position="12"/>
    </location>
    <ligand>
        <name>[4Fe-4S] cluster</name>
        <dbReference type="ChEBI" id="CHEBI:49883"/>
    </ligand>
</feature>
<keyword evidence="5 6" id="KW-0560">Oxidoreductase</keyword>
<dbReference type="Pfam" id="PF02401">
    <property type="entry name" value="LYTB"/>
    <property type="match status" value="1"/>
</dbReference>
<feature type="binding site" evidence="5">
    <location>
        <position position="240"/>
    </location>
    <ligand>
        <name>(2E)-4-hydroxy-3-methylbut-2-enyl diphosphate</name>
        <dbReference type="ChEBI" id="CHEBI:128753"/>
    </ligand>
</feature>
<feature type="binding site" evidence="5">
    <location>
        <position position="282"/>
    </location>
    <ligand>
        <name>(2E)-4-hydroxy-3-methylbut-2-enyl diphosphate</name>
        <dbReference type="ChEBI" id="CHEBI:128753"/>
    </ligand>
</feature>
<keyword evidence="1 5" id="KW-0004">4Fe-4S</keyword>
<sequence>MEVIRAKRAGACYGVQRALDMADEVIADGSRAYTLGPLIHNPQVVADLAARGAEAVGSVEDICWEGAAAGDASAEGSASAAGDVPAVVIRSHGVTPQVLAAVEDRGFTVVDATCPHVSRAQHAAAELAGEGCRVIVVGEAGHPEVEGLTAWAEEAGGKVDVVAAPEEIPEGLYDPVGVVAQTTQRRENLEAVVAALRAAGLEPIVKNTICSATRQRQEAAADLASAVDAMVVIGGRNSSNTTRLAEVCALTCPRTFHIESADELDPAAFAGCRRVGVTAGASTPENQIAAVEKFLRAL</sequence>
<evidence type="ECO:0000256" key="1">
    <source>
        <dbReference type="ARBA" id="ARBA00022485"/>
    </source>
</evidence>
<feature type="binding site" evidence="5">
    <location>
        <position position="92"/>
    </location>
    <ligand>
        <name>isopentenyl diphosphate</name>
        <dbReference type="ChEBI" id="CHEBI:128769"/>
    </ligand>
</feature>
<dbReference type="GO" id="GO:0050992">
    <property type="term" value="P:dimethylallyl diphosphate biosynthetic process"/>
    <property type="evidence" value="ECO:0007669"/>
    <property type="project" value="UniProtKB-UniRule"/>
</dbReference>
<dbReference type="PANTHER" id="PTHR30426">
    <property type="entry name" value="4-HYDROXY-3-METHYLBUT-2-ENYL DIPHOSPHATE REDUCTASE"/>
    <property type="match status" value="1"/>
</dbReference>
<evidence type="ECO:0000313" key="7">
    <source>
        <dbReference type="Proteomes" id="UP000472380"/>
    </source>
</evidence>
<evidence type="ECO:0000256" key="2">
    <source>
        <dbReference type="ARBA" id="ARBA00022723"/>
    </source>
</evidence>
<evidence type="ECO:0000256" key="5">
    <source>
        <dbReference type="HAMAP-Rule" id="MF_00191"/>
    </source>
</evidence>
<dbReference type="GO" id="GO:0051539">
    <property type="term" value="F:4 iron, 4 sulfur cluster binding"/>
    <property type="evidence" value="ECO:0007669"/>
    <property type="project" value="UniProtKB-UniRule"/>
</dbReference>
<keyword evidence="4 5" id="KW-0411">Iron-sulfur</keyword>
<feature type="binding site" evidence="5">
    <location>
        <position position="282"/>
    </location>
    <ligand>
        <name>dimethylallyl diphosphate</name>
        <dbReference type="ChEBI" id="CHEBI:57623"/>
    </ligand>
</feature>
<evidence type="ECO:0000313" key="6">
    <source>
        <dbReference type="EMBL" id="MZG27570.1"/>
    </source>
</evidence>
<feature type="binding site" evidence="5">
    <location>
        <position position="240"/>
    </location>
    <ligand>
        <name>isopentenyl diphosphate</name>
        <dbReference type="ChEBI" id="CHEBI:128769"/>
    </ligand>
</feature>
<keyword evidence="2 5" id="KW-0479">Metal-binding</keyword>
<feature type="active site" description="Proton donor" evidence="5">
    <location>
        <position position="144"/>
    </location>
</feature>
<feature type="binding site" evidence="5">
    <location>
        <position position="40"/>
    </location>
    <ligand>
        <name>(2E)-4-hydroxy-3-methylbut-2-enyl diphosphate</name>
        <dbReference type="ChEBI" id="CHEBI:128753"/>
    </ligand>
</feature>
<feature type="binding site" evidence="5">
    <location>
        <position position="92"/>
    </location>
    <ligand>
        <name>(2E)-4-hydroxy-3-methylbut-2-enyl diphosphate</name>
        <dbReference type="ChEBI" id="CHEBI:128753"/>
    </ligand>
</feature>
<dbReference type="Gene3D" id="3.40.1010.20">
    <property type="entry name" value="4-hydroxy-3-methylbut-2-enyl diphosphate reductase, catalytic domain"/>
    <property type="match status" value="2"/>
</dbReference>
<dbReference type="CDD" id="cd13944">
    <property type="entry name" value="lytB_ispH"/>
    <property type="match status" value="1"/>
</dbReference>
<dbReference type="UniPathway" id="UPA00056">
    <property type="reaction ID" value="UER00097"/>
</dbReference>
<comment type="function">
    <text evidence="5">Catalyzes the conversion of 1-hydroxy-2-methyl-2-(E)-butenyl 4-diphosphate (HMBPP) into a mixture of isopentenyl diphosphate (IPP) and dimethylallyl diphosphate (DMAPP). Acts in the terminal step of the DOXP/MEP pathway for isoprenoid precursor biosynthesis.</text>
</comment>
<dbReference type="EC" id="1.17.7.4" evidence="5"/>
<dbReference type="UniPathway" id="UPA00059">
    <property type="reaction ID" value="UER00105"/>
</dbReference>